<evidence type="ECO:0000256" key="8">
    <source>
        <dbReference type="ARBA" id="ARBA00023136"/>
    </source>
</evidence>
<comment type="caution">
    <text evidence="11">The sequence shown here is derived from an EMBL/GenBank/DDBJ whole genome shotgun (WGS) entry which is preliminary data.</text>
</comment>
<dbReference type="EMBL" id="MFIV01000093">
    <property type="protein sequence ID" value="OGF98511.1"/>
    <property type="molecule type" value="Genomic_DNA"/>
</dbReference>
<evidence type="ECO:0000256" key="6">
    <source>
        <dbReference type="ARBA" id="ARBA00022989"/>
    </source>
</evidence>
<dbReference type="PANTHER" id="PTHR30081">
    <property type="entry name" value="PROTEIN-EXPORT MEMBRANE PROTEIN SEC"/>
    <property type="match status" value="1"/>
</dbReference>
<dbReference type="InterPro" id="IPR022813">
    <property type="entry name" value="SecD/SecF_arch_bac"/>
</dbReference>
<dbReference type="InterPro" id="IPR048634">
    <property type="entry name" value="SecD_SecF_C"/>
</dbReference>
<dbReference type="GO" id="GO:0043952">
    <property type="term" value="P:protein transport by the Sec complex"/>
    <property type="evidence" value="ECO:0007669"/>
    <property type="project" value="UniProtKB-UniRule"/>
</dbReference>
<feature type="transmembrane region" description="Helical" evidence="9">
    <location>
        <begin position="138"/>
        <end position="155"/>
    </location>
</feature>
<dbReference type="SUPFAM" id="SSF82866">
    <property type="entry name" value="Multidrug efflux transporter AcrB transmembrane domain"/>
    <property type="match status" value="1"/>
</dbReference>
<dbReference type="HAMAP" id="MF_01464_B">
    <property type="entry name" value="SecF_B"/>
    <property type="match status" value="1"/>
</dbReference>
<dbReference type="GO" id="GO:0005886">
    <property type="term" value="C:plasma membrane"/>
    <property type="evidence" value="ECO:0007669"/>
    <property type="project" value="UniProtKB-SubCell"/>
</dbReference>
<feature type="transmembrane region" description="Helical" evidence="9">
    <location>
        <begin position="318"/>
        <end position="344"/>
    </location>
</feature>
<evidence type="ECO:0000256" key="2">
    <source>
        <dbReference type="ARBA" id="ARBA00022448"/>
    </source>
</evidence>
<dbReference type="AlphaFoldDB" id="A0A1F5YF94"/>
<keyword evidence="7 9" id="KW-0811">Translocation</keyword>
<protein>
    <recommendedName>
        <fullName evidence="9">Protein-export membrane protein SecF</fullName>
    </recommendedName>
</protein>
<feature type="transmembrane region" description="Helical" evidence="9">
    <location>
        <begin position="241"/>
        <end position="265"/>
    </location>
</feature>
<dbReference type="GO" id="GO:0065002">
    <property type="term" value="P:intracellular protein transmembrane transport"/>
    <property type="evidence" value="ECO:0007669"/>
    <property type="project" value="UniProtKB-UniRule"/>
</dbReference>
<dbReference type="InterPro" id="IPR022645">
    <property type="entry name" value="SecD/SecF_bac"/>
</dbReference>
<gene>
    <name evidence="9" type="primary">secF</name>
    <name evidence="11" type="ORF">A2Z86_04740</name>
</gene>
<dbReference type="InterPro" id="IPR055344">
    <property type="entry name" value="SecD_SecF_C_bact"/>
</dbReference>
<dbReference type="InterPro" id="IPR005665">
    <property type="entry name" value="SecF_bac"/>
</dbReference>
<dbReference type="GO" id="GO:0006605">
    <property type="term" value="P:protein targeting"/>
    <property type="evidence" value="ECO:0007669"/>
    <property type="project" value="UniProtKB-UniRule"/>
</dbReference>
<dbReference type="PRINTS" id="PR01755">
    <property type="entry name" value="SECFTRNLCASE"/>
</dbReference>
<comment type="caution">
    <text evidence="9">Lacks conserved residue(s) required for the propagation of feature annotation.</text>
</comment>
<feature type="transmembrane region" description="Helical" evidence="9">
    <location>
        <begin position="214"/>
        <end position="235"/>
    </location>
</feature>
<keyword evidence="8 9" id="KW-0472">Membrane</keyword>
<dbReference type="GO" id="GO:0015450">
    <property type="term" value="F:protein-transporting ATPase activity"/>
    <property type="evidence" value="ECO:0007669"/>
    <property type="project" value="InterPro"/>
</dbReference>
<evidence type="ECO:0000313" key="11">
    <source>
        <dbReference type="EMBL" id="OGF98511.1"/>
    </source>
</evidence>
<accession>A0A1F5YF94</accession>
<feature type="transmembrane region" description="Helical" evidence="9">
    <location>
        <begin position="162"/>
        <end position="183"/>
    </location>
</feature>
<comment type="similarity">
    <text evidence="9">Belongs to the SecD/SecF family. SecF subfamily.</text>
</comment>
<reference evidence="11 12" key="1">
    <citation type="journal article" date="2016" name="Nat. Commun.">
        <title>Thousands of microbial genomes shed light on interconnected biogeochemical processes in an aquifer system.</title>
        <authorList>
            <person name="Anantharaman K."/>
            <person name="Brown C.T."/>
            <person name="Hug L.A."/>
            <person name="Sharon I."/>
            <person name="Castelle C.J."/>
            <person name="Probst A.J."/>
            <person name="Thomas B.C."/>
            <person name="Singh A."/>
            <person name="Wilkins M.J."/>
            <person name="Karaoz U."/>
            <person name="Brodie E.L."/>
            <person name="Williams K.H."/>
            <person name="Hubbard S.S."/>
            <person name="Banfield J.F."/>
        </authorList>
    </citation>
    <scope>NUCLEOTIDE SEQUENCE [LARGE SCALE GENOMIC DNA]</scope>
</reference>
<sequence length="360" mass="40197">MIEIFKNPNYQFIALRYKAIIISLIVIGLGILSMILRGGPRYGIDFTGGAAITFSFEKDISAEEVRQALRQAGIQSYEVTHFGDQKHVLVRLQLAETNQNYLTPIQQQLDTMFAGNKYVIDQNDLVGPKIGTELREKALLALLFSMIGMIIYISVRFEAESFFGVLITLIFGLLVLAASSLRFVLNSDIWTIALILFSIVVVGYICLKFNFKYAVGAIAALIHDVMVTVGLFSIMDKEINLTIIAALLTIVGYSINDTIVIFDRIREEYPKERKRLSLPEVINNCINHTLSRTIITSLTVFFVVLVLLIFGGEVIRPFALALFIGVIAGTYSTIYIAAPVLIFWQERYGTGAEITRKVTA</sequence>
<proteinExistence type="inferred from homology"/>
<keyword evidence="2 9" id="KW-0813">Transport</keyword>
<evidence type="ECO:0000256" key="3">
    <source>
        <dbReference type="ARBA" id="ARBA00022475"/>
    </source>
</evidence>
<comment type="subunit">
    <text evidence="9">Forms a complex with SecD. Part of the essential Sec protein translocation apparatus which comprises SecA, SecYEG and auxiliary proteins SecDF. Other proteins may also be involved.</text>
</comment>
<comment type="subcellular location">
    <subcellularLocation>
        <location evidence="1 9">Cell membrane</location>
        <topology evidence="1 9">Multi-pass membrane protein</topology>
    </subcellularLocation>
</comment>
<evidence type="ECO:0000256" key="1">
    <source>
        <dbReference type="ARBA" id="ARBA00004651"/>
    </source>
</evidence>
<feature type="transmembrane region" description="Helical" evidence="9">
    <location>
        <begin position="12"/>
        <end position="36"/>
    </location>
</feature>
<evidence type="ECO:0000256" key="7">
    <source>
        <dbReference type="ARBA" id="ARBA00023010"/>
    </source>
</evidence>
<feature type="transmembrane region" description="Helical" evidence="9">
    <location>
        <begin position="294"/>
        <end position="312"/>
    </location>
</feature>
<dbReference type="NCBIfam" id="TIGR00966">
    <property type="entry name" value="transloc_SecF"/>
    <property type="match status" value="1"/>
</dbReference>
<evidence type="ECO:0000256" key="4">
    <source>
        <dbReference type="ARBA" id="ARBA00022692"/>
    </source>
</evidence>
<evidence type="ECO:0000313" key="12">
    <source>
        <dbReference type="Proteomes" id="UP000176992"/>
    </source>
</evidence>
<name>A0A1F5YF94_9BACT</name>
<evidence type="ECO:0000256" key="9">
    <source>
        <dbReference type="HAMAP-Rule" id="MF_01464"/>
    </source>
</evidence>
<dbReference type="Pfam" id="PF02355">
    <property type="entry name" value="SecD_SecF_C"/>
    <property type="match status" value="2"/>
</dbReference>
<comment type="function">
    <text evidence="9">Part of the Sec protein translocase complex. Interacts with the SecYEG preprotein conducting channel. SecDF uses the proton motive force (PMF) to complete protein translocation after the ATP-dependent function of SecA.</text>
</comment>
<feature type="domain" description="Protein export membrane protein SecD/SecF C-terminal" evidence="10">
    <location>
        <begin position="117"/>
        <end position="183"/>
    </location>
</feature>
<organism evidence="11 12">
    <name type="scientific">Candidatus Glassbacteria bacterium GWA2_58_10</name>
    <dbReference type="NCBI Taxonomy" id="1817865"/>
    <lineage>
        <taxon>Bacteria</taxon>
        <taxon>Candidatus Glassiibacteriota</taxon>
    </lineage>
</organism>
<dbReference type="Gene3D" id="1.20.1640.10">
    <property type="entry name" value="Multidrug efflux transporter AcrB transmembrane domain"/>
    <property type="match status" value="1"/>
</dbReference>
<dbReference type="PANTHER" id="PTHR30081:SF8">
    <property type="entry name" value="PROTEIN TRANSLOCASE SUBUNIT SECF"/>
    <property type="match status" value="1"/>
</dbReference>
<dbReference type="NCBIfam" id="TIGR00916">
    <property type="entry name" value="2A0604s01"/>
    <property type="match status" value="1"/>
</dbReference>
<evidence type="ECO:0000256" key="5">
    <source>
        <dbReference type="ARBA" id="ARBA00022927"/>
    </source>
</evidence>
<keyword evidence="3 9" id="KW-1003">Cell membrane</keyword>
<keyword evidence="6 9" id="KW-1133">Transmembrane helix</keyword>
<dbReference type="Proteomes" id="UP000176992">
    <property type="component" value="Unassembled WGS sequence"/>
</dbReference>
<keyword evidence="5 9" id="KW-0653">Protein transport</keyword>
<dbReference type="InterPro" id="IPR022646">
    <property type="entry name" value="SecD/SecF_CS"/>
</dbReference>
<feature type="transmembrane region" description="Helical" evidence="9">
    <location>
        <begin position="189"/>
        <end position="207"/>
    </location>
</feature>
<evidence type="ECO:0000259" key="10">
    <source>
        <dbReference type="Pfam" id="PF02355"/>
    </source>
</evidence>
<dbReference type="Pfam" id="PF07549">
    <property type="entry name" value="Sec_GG"/>
    <property type="match status" value="1"/>
</dbReference>
<feature type="domain" description="Protein export membrane protein SecD/SecF C-terminal" evidence="10">
    <location>
        <begin position="191"/>
        <end position="346"/>
    </location>
</feature>
<keyword evidence="4 9" id="KW-0812">Transmembrane</keyword>